<evidence type="ECO:0000256" key="7">
    <source>
        <dbReference type="ARBA" id="ARBA00022840"/>
    </source>
</evidence>
<dbReference type="PANTHER" id="PTHR11088:SF60">
    <property type="entry name" value="TRNA DIMETHYLALLYLTRANSFERASE"/>
    <property type="match status" value="1"/>
</dbReference>
<evidence type="ECO:0000256" key="5">
    <source>
        <dbReference type="ARBA" id="ARBA00022694"/>
    </source>
</evidence>
<comment type="caution">
    <text evidence="14">The sequence shown here is derived from an EMBL/GenBank/DDBJ whole genome shotgun (WGS) entry which is preliminary data.</text>
</comment>
<comment type="subunit">
    <text evidence="10">Monomer.</text>
</comment>
<feature type="site" description="Interaction with substrate tRNA" evidence="10">
    <location>
        <position position="102"/>
    </location>
</feature>
<dbReference type="PANTHER" id="PTHR11088">
    <property type="entry name" value="TRNA DIMETHYLALLYLTRANSFERASE"/>
    <property type="match status" value="1"/>
</dbReference>
<dbReference type="Gene3D" id="1.10.20.140">
    <property type="match status" value="1"/>
</dbReference>
<dbReference type="Gene3D" id="3.40.50.300">
    <property type="entry name" value="P-loop containing nucleotide triphosphate hydrolases"/>
    <property type="match status" value="1"/>
</dbReference>
<evidence type="ECO:0000256" key="3">
    <source>
        <dbReference type="ARBA" id="ARBA00005842"/>
    </source>
</evidence>
<dbReference type="NCBIfam" id="TIGR00174">
    <property type="entry name" value="miaA"/>
    <property type="match status" value="1"/>
</dbReference>
<evidence type="ECO:0000256" key="9">
    <source>
        <dbReference type="ARBA" id="ARBA00049563"/>
    </source>
</evidence>
<dbReference type="HAMAP" id="MF_00185">
    <property type="entry name" value="IPP_trans"/>
    <property type="match status" value="1"/>
</dbReference>
<organism evidence="14 15">
    <name type="scientific">Deinococcus rufus</name>
    <dbReference type="NCBI Taxonomy" id="2136097"/>
    <lineage>
        <taxon>Bacteria</taxon>
        <taxon>Thermotogati</taxon>
        <taxon>Deinococcota</taxon>
        <taxon>Deinococci</taxon>
        <taxon>Deinococcales</taxon>
        <taxon>Deinococcaceae</taxon>
        <taxon>Deinococcus</taxon>
    </lineage>
</organism>
<dbReference type="InterPro" id="IPR018022">
    <property type="entry name" value="IPT"/>
</dbReference>
<comment type="similarity">
    <text evidence="3 10 13">Belongs to the IPP transferase family.</text>
</comment>
<evidence type="ECO:0000313" key="15">
    <source>
        <dbReference type="Proteomes" id="UP001595803"/>
    </source>
</evidence>
<evidence type="ECO:0000313" key="14">
    <source>
        <dbReference type="EMBL" id="MFC3834858.1"/>
    </source>
</evidence>
<evidence type="ECO:0000256" key="2">
    <source>
        <dbReference type="ARBA" id="ARBA00003213"/>
    </source>
</evidence>
<comment type="caution">
    <text evidence="10">Lacks conserved residue(s) required for the propagation of feature annotation.</text>
</comment>
<keyword evidence="15" id="KW-1185">Reference proteome</keyword>
<gene>
    <name evidence="10 14" type="primary">miaA</name>
    <name evidence="14" type="ORF">ACFOSB_18525</name>
</gene>
<dbReference type="InterPro" id="IPR039657">
    <property type="entry name" value="Dimethylallyltransferase"/>
</dbReference>
<feature type="binding site" evidence="10">
    <location>
        <begin position="9"/>
        <end position="16"/>
    </location>
    <ligand>
        <name>ATP</name>
        <dbReference type="ChEBI" id="CHEBI:30616"/>
    </ligand>
</feature>
<accession>A0ABV7ZCQ8</accession>
<sequence>MIRVPILTAPTASGKSALAVRAALAAPVPVEIIAVDAFTVYRGLDIGTATPTVAERHGVPHHLLDIVDVTENYDVARFVADAEAAVQAIVDKGAVPLLVGGTGFYLRALQRGLPTTPPSDPEMRRAVEAELIARGLEALLAEIRAADPAEEARMQRNPRRVVRAVELLRRTGRVPGDYPLRPPAFACEVIAYGRAADETTHRIAERTLGMLRAGWPQEAAWLAAHVDPDTEPQPTVWQALGYRDALAVQRGHLSVGAAATRIDLATRQYVKRQATFIRTQLGATPLTEAEAARLLAARLAGGAGEV</sequence>
<proteinExistence type="inferred from homology"/>
<keyword evidence="8 10" id="KW-0460">Magnesium</keyword>
<evidence type="ECO:0000256" key="6">
    <source>
        <dbReference type="ARBA" id="ARBA00022741"/>
    </source>
</evidence>
<dbReference type="EC" id="2.5.1.75" evidence="10"/>
<dbReference type="InterPro" id="IPR027417">
    <property type="entry name" value="P-loop_NTPase"/>
</dbReference>
<evidence type="ECO:0000256" key="10">
    <source>
        <dbReference type="HAMAP-Rule" id="MF_00185"/>
    </source>
</evidence>
<dbReference type="Pfam" id="PF01715">
    <property type="entry name" value="IPPT"/>
    <property type="match status" value="1"/>
</dbReference>
<feature type="binding site" evidence="10">
    <location>
        <begin position="11"/>
        <end position="16"/>
    </location>
    <ligand>
        <name>substrate</name>
    </ligand>
</feature>
<keyword evidence="6 10" id="KW-0547">Nucleotide-binding</keyword>
<keyword evidence="4 10" id="KW-0808">Transferase</keyword>
<evidence type="ECO:0000256" key="8">
    <source>
        <dbReference type="ARBA" id="ARBA00022842"/>
    </source>
</evidence>
<evidence type="ECO:0000256" key="4">
    <source>
        <dbReference type="ARBA" id="ARBA00022679"/>
    </source>
</evidence>
<evidence type="ECO:0000256" key="13">
    <source>
        <dbReference type="RuleBase" id="RU003785"/>
    </source>
</evidence>
<dbReference type="Proteomes" id="UP001595803">
    <property type="component" value="Unassembled WGS sequence"/>
</dbReference>
<comment type="function">
    <text evidence="2 10 12">Catalyzes the transfer of a dimethylallyl group onto the adenine at position 37 in tRNAs that read codons beginning with uridine, leading to the formation of N6-(dimethylallyl)adenosine (i(6)A).</text>
</comment>
<evidence type="ECO:0000256" key="12">
    <source>
        <dbReference type="RuleBase" id="RU003784"/>
    </source>
</evidence>
<keyword evidence="7 10" id="KW-0067">ATP-binding</keyword>
<feature type="site" description="Interaction with substrate tRNA" evidence="10">
    <location>
        <position position="124"/>
    </location>
</feature>
<protein>
    <recommendedName>
        <fullName evidence="10">tRNA dimethylallyltransferase</fullName>
        <ecNumber evidence="10">2.5.1.75</ecNumber>
    </recommendedName>
    <alternativeName>
        <fullName evidence="10">Dimethylallyl diphosphate:tRNA dimethylallyltransferase</fullName>
        <shortName evidence="10">DMAPP:tRNA dimethylallyltransferase</shortName>
        <shortName evidence="10">DMATase</shortName>
    </alternativeName>
    <alternativeName>
        <fullName evidence="10">Isopentenyl-diphosphate:tRNA isopentenyltransferase</fullName>
        <shortName evidence="10">IPP transferase</shortName>
        <shortName evidence="10">IPPT</shortName>
        <shortName evidence="10">IPTase</shortName>
    </alternativeName>
</protein>
<evidence type="ECO:0000256" key="1">
    <source>
        <dbReference type="ARBA" id="ARBA00001946"/>
    </source>
</evidence>
<dbReference type="EMBL" id="JBHRZG010000024">
    <property type="protein sequence ID" value="MFC3834858.1"/>
    <property type="molecule type" value="Genomic_DNA"/>
</dbReference>
<reference evidence="15" key="1">
    <citation type="journal article" date="2019" name="Int. J. Syst. Evol. Microbiol.">
        <title>The Global Catalogue of Microorganisms (GCM) 10K type strain sequencing project: providing services to taxonomists for standard genome sequencing and annotation.</title>
        <authorList>
            <consortium name="The Broad Institute Genomics Platform"/>
            <consortium name="The Broad Institute Genome Sequencing Center for Infectious Disease"/>
            <person name="Wu L."/>
            <person name="Ma J."/>
        </authorList>
    </citation>
    <scope>NUCLEOTIDE SEQUENCE [LARGE SCALE GENOMIC DNA]</scope>
    <source>
        <strain evidence="15">CCTCC AB 2017081</strain>
    </source>
</reference>
<evidence type="ECO:0000256" key="11">
    <source>
        <dbReference type="RuleBase" id="RU003783"/>
    </source>
</evidence>
<dbReference type="SUPFAM" id="SSF52540">
    <property type="entry name" value="P-loop containing nucleoside triphosphate hydrolases"/>
    <property type="match status" value="1"/>
</dbReference>
<dbReference type="GO" id="GO:0052381">
    <property type="term" value="F:tRNA dimethylallyltransferase activity"/>
    <property type="evidence" value="ECO:0007669"/>
    <property type="project" value="UniProtKB-EC"/>
</dbReference>
<dbReference type="RefSeq" id="WP_322472192.1">
    <property type="nucleotide sequence ID" value="NZ_JBHRZG010000024.1"/>
</dbReference>
<keyword evidence="5 10" id="KW-0819">tRNA processing</keyword>
<name>A0ABV7ZCQ8_9DEIO</name>
<comment type="cofactor">
    <cofactor evidence="1 10">
        <name>Mg(2+)</name>
        <dbReference type="ChEBI" id="CHEBI:18420"/>
    </cofactor>
</comment>
<comment type="catalytic activity">
    <reaction evidence="9 10 11">
        <text>adenosine(37) in tRNA + dimethylallyl diphosphate = N(6)-dimethylallyladenosine(37) in tRNA + diphosphate</text>
        <dbReference type="Rhea" id="RHEA:26482"/>
        <dbReference type="Rhea" id="RHEA-COMP:10162"/>
        <dbReference type="Rhea" id="RHEA-COMP:10375"/>
        <dbReference type="ChEBI" id="CHEBI:33019"/>
        <dbReference type="ChEBI" id="CHEBI:57623"/>
        <dbReference type="ChEBI" id="CHEBI:74411"/>
        <dbReference type="ChEBI" id="CHEBI:74415"/>
        <dbReference type="EC" id="2.5.1.75"/>
    </reaction>
</comment>